<dbReference type="Pfam" id="PF00534">
    <property type="entry name" value="Glycos_transf_1"/>
    <property type="match status" value="1"/>
</dbReference>
<dbReference type="PANTHER" id="PTHR12526:SF640">
    <property type="entry name" value="COLANIC ACID BIOSYNTHESIS GLYCOSYLTRANSFERASE WCAL-RELATED"/>
    <property type="match status" value="1"/>
</dbReference>
<dbReference type="STRING" id="197461.A3843_07395"/>
<proteinExistence type="inferred from homology"/>
<keyword evidence="2" id="KW-0328">Glycosyltransferase</keyword>
<evidence type="ECO:0000259" key="5">
    <source>
        <dbReference type="Pfam" id="PF13439"/>
    </source>
</evidence>
<dbReference type="AlphaFoldDB" id="A0A1U7JIZ7"/>
<dbReference type="Gene3D" id="3.40.50.2000">
    <property type="entry name" value="Glycogen Phosphorylase B"/>
    <property type="match status" value="2"/>
</dbReference>
<comment type="caution">
    <text evidence="6">The sequence shown here is derived from an EMBL/GenBank/DDBJ whole genome shotgun (WGS) entry which is preliminary data.</text>
</comment>
<reference evidence="6 7" key="1">
    <citation type="submission" date="2016-03" db="EMBL/GenBank/DDBJ databases">
        <title>Genome sequence of Nesiotobacter sp. nov., a moderately halophilic alphaproteobacterium isolated from the Yellow Sea, China.</title>
        <authorList>
            <person name="Zhang G."/>
            <person name="Zhang R."/>
        </authorList>
    </citation>
    <scope>NUCLEOTIDE SEQUENCE [LARGE SCALE GENOMIC DNA]</scope>
    <source>
        <strain evidence="6 7">WB1-6</strain>
    </source>
</reference>
<comment type="similarity">
    <text evidence="1">Belongs to the glycosyltransferase group 1 family. Glycosyltransferase 4 subfamily.</text>
</comment>
<evidence type="ECO:0000256" key="2">
    <source>
        <dbReference type="ARBA" id="ARBA00022676"/>
    </source>
</evidence>
<evidence type="ECO:0000313" key="7">
    <source>
        <dbReference type="Proteomes" id="UP000185783"/>
    </source>
</evidence>
<feature type="domain" description="Glycosyltransferase subfamily 4-like N-terminal" evidence="5">
    <location>
        <begin position="11"/>
        <end position="165"/>
    </location>
</feature>
<evidence type="ECO:0000259" key="4">
    <source>
        <dbReference type="Pfam" id="PF00534"/>
    </source>
</evidence>
<dbReference type="InterPro" id="IPR028098">
    <property type="entry name" value="Glyco_trans_4-like_N"/>
</dbReference>
<evidence type="ECO:0000256" key="1">
    <source>
        <dbReference type="ARBA" id="ARBA00009481"/>
    </source>
</evidence>
<keyword evidence="3 6" id="KW-0808">Transferase</keyword>
<organism evidence="6 7">
    <name type="scientific">Pseudovibrio exalbescens</name>
    <dbReference type="NCBI Taxonomy" id="197461"/>
    <lineage>
        <taxon>Bacteria</taxon>
        <taxon>Pseudomonadati</taxon>
        <taxon>Pseudomonadota</taxon>
        <taxon>Alphaproteobacteria</taxon>
        <taxon>Hyphomicrobiales</taxon>
        <taxon>Stappiaceae</taxon>
        <taxon>Pseudovibrio</taxon>
    </lineage>
</organism>
<accession>A0A1U7JIZ7</accession>
<dbReference type="EMBL" id="LVVZ01000014">
    <property type="protein sequence ID" value="OKL44675.1"/>
    <property type="molecule type" value="Genomic_DNA"/>
</dbReference>
<dbReference type="PANTHER" id="PTHR12526">
    <property type="entry name" value="GLYCOSYLTRANSFERASE"/>
    <property type="match status" value="1"/>
</dbReference>
<evidence type="ECO:0000256" key="3">
    <source>
        <dbReference type="ARBA" id="ARBA00022679"/>
    </source>
</evidence>
<dbReference type="SUPFAM" id="SSF53756">
    <property type="entry name" value="UDP-Glycosyltransferase/glycogen phosphorylase"/>
    <property type="match status" value="1"/>
</dbReference>
<dbReference type="Pfam" id="PF13439">
    <property type="entry name" value="Glyco_transf_4"/>
    <property type="match status" value="1"/>
</dbReference>
<name>A0A1U7JIZ7_9HYPH</name>
<sequence length="385" mass="41901">MLQLVPDLRTGGAERTTVDVAEAIVKRGWNSIVLSEGGRLLPELEATGSTHLLFPAGTKNPWKMWRNSHEIARICKEHGVSLIHGRSRAPAWSGFWAAQRLGLPFVTTYHGIYKETNRLKAFYNSVMTRADGVIANSRYTADLIAARDPSAVGRITVIYRGSDLDALAPENVSQERRESLRQAWGLSGQERVILNLARLTTWKGQGILIDAYKALLSDGGAYDDTVVILAGDHQGREDYKAQLEDRIAQAGLENRVRLVGHCADVGAALALADVSVVASIEPEAFGRAAVEAQAAEVPVIVSDIGAVPETVLVPPHVAEEQRTGWHFPNRDVSALASRLGEALSLTAEARLHLVKTARAHVASKFSKKAMCDATLDFYEEQLKTA</sequence>
<dbReference type="InterPro" id="IPR001296">
    <property type="entry name" value="Glyco_trans_1"/>
</dbReference>
<dbReference type="Proteomes" id="UP000185783">
    <property type="component" value="Unassembled WGS sequence"/>
</dbReference>
<protein>
    <submittedName>
        <fullName evidence="6">Glycosyl transferase</fullName>
    </submittedName>
</protein>
<keyword evidence="7" id="KW-1185">Reference proteome</keyword>
<gene>
    <name evidence="6" type="ORF">A3843_07395</name>
</gene>
<feature type="domain" description="Glycosyl transferase family 1" evidence="4">
    <location>
        <begin position="177"/>
        <end position="359"/>
    </location>
</feature>
<dbReference type="CDD" id="cd03819">
    <property type="entry name" value="GT4_WavL-like"/>
    <property type="match status" value="1"/>
</dbReference>
<dbReference type="GO" id="GO:0016757">
    <property type="term" value="F:glycosyltransferase activity"/>
    <property type="evidence" value="ECO:0007669"/>
    <property type="project" value="UniProtKB-KW"/>
</dbReference>
<evidence type="ECO:0000313" key="6">
    <source>
        <dbReference type="EMBL" id="OKL44675.1"/>
    </source>
</evidence>